<dbReference type="GO" id="GO:0006633">
    <property type="term" value="P:fatty acid biosynthetic process"/>
    <property type="evidence" value="ECO:0007669"/>
    <property type="project" value="UniProtKB-KW"/>
</dbReference>
<gene>
    <name evidence="8" type="ORF">VNO77_38906</name>
</gene>
<proteinExistence type="inferred from homology"/>
<comment type="caution">
    <text evidence="8">The sequence shown here is derived from an EMBL/GenBank/DDBJ whole genome shotgun (WGS) entry which is preliminary data.</text>
</comment>
<keyword evidence="7" id="KW-0275">Fatty acid biosynthesis</keyword>
<dbReference type="AlphaFoldDB" id="A0AAN9KBQ1"/>
<comment type="similarity">
    <text evidence="2">Belongs to the short-chain dehydrogenases/reductases (SDR) family. FabI subfamily.</text>
</comment>
<accession>A0AAN9KBQ1</accession>
<dbReference type="InterPro" id="IPR003854">
    <property type="entry name" value="GASA"/>
</dbReference>
<comment type="pathway">
    <text evidence="1">Lipid metabolism.</text>
</comment>
<keyword evidence="3" id="KW-0444">Lipid biosynthesis</keyword>
<keyword evidence="6" id="KW-0443">Lipid metabolism</keyword>
<dbReference type="Gene3D" id="3.40.50.720">
    <property type="entry name" value="NAD(P)-binding Rossmann-like Domain"/>
    <property type="match status" value="1"/>
</dbReference>
<evidence type="ECO:0000313" key="8">
    <source>
        <dbReference type="EMBL" id="KAK7313711.1"/>
    </source>
</evidence>
<evidence type="ECO:0000256" key="3">
    <source>
        <dbReference type="ARBA" id="ARBA00022516"/>
    </source>
</evidence>
<dbReference type="SUPFAM" id="SSF51735">
    <property type="entry name" value="NAD(P)-binding Rossmann-fold domains"/>
    <property type="match status" value="1"/>
</dbReference>
<sequence>MLEEIRVLIFNIITTNKLKLARHISHLPPIQQSQLEKLIKESNKWTATWSVIQSEHSAEYSEHSAEHSAEYSEHSAEHNAEYNAEHILSVKHYGSTSSTFRVEVAESVKEDFGSIDILVHSLANGPKVTKPLLETSRKGYLAALSASSGSSISLTYIALERIILGSAKAALESDTRVSFNLSAPENSPFHQALIMRIMETDMCSSKCAQRCAKAGMKDRCMRFCGICCNKCKCVPFGTYGNQHECPCYRDSKNSKGRPKCP</sequence>
<evidence type="ECO:0000256" key="1">
    <source>
        <dbReference type="ARBA" id="ARBA00005189"/>
    </source>
</evidence>
<dbReference type="PANTHER" id="PTHR43159">
    <property type="entry name" value="ENOYL-[ACYL-CARRIER-PROTEIN] REDUCTASE"/>
    <property type="match status" value="1"/>
</dbReference>
<evidence type="ECO:0000256" key="2">
    <source>
        <dbReference type="ARBA" id="ARBA00009233"/>
    </source>
</evidence>
<dbReference type="InterPro" id="IPR002347">
    <property type="entry name" value="SDR_fam"/>
</dbReference>
<dbReference type="Pfam" id="PF02704">
    <property type="entry name" value="GASA"/>
    <property type="match status" value="1"/>
</dbReference>
<keyword evidence="9" id="KW-1185">Reference proteome</keyword>
<dbReference type="EMBL" id="JAYMYQ010000009">
    <property type="protein sequence ID" value="KAK7313711.1"/>
    <property type="molecule type" value="Genomic_DNA"/>
</dbReference>
<evidence type="ECO:0000313" key="9">
    <source>
        <dbReference type="Proteomes" id="UP001367508"/>
    </source>
</evidence>
<reference evidence="8 9" key="1">
    <citation type="submission" date="2024-01" db="EMBL/GenBank/DDBJ databases">
        <title>The genomes of 5 underutilized Papilionoideae crops provide insights into root nodulation and disease resistanc.</title>
        <authorList>
            <person name="Jiang F."/>
        </authorList>
    </citation>
    <scope>NUCLEOTIDE SEQUENCE [LARGE SCALE GENOMIC DNA]</scope>
    <source>
        <strain evidence="8">LVBAO_FW01</strain>
        <tissue evidence="8">Leaves</tissue>
    </source>
</reference>
<name>A0AAN9KBQ1_CANGL</name>
<evidence type="ECO:0000256" key="4">
    <source>
        <dbReference type="ARBA" id="ARBA00022832"/>
    </source>
</evidence>
<protein>
    <submittedName>
        <fullName evidence="8">Uncharacterized protein</fullName>
    </submittedName>
</protein>
<dbReference type="InterPro" id="IPR036291">
    <property type="entry name" value="NAD(P)-bd_dom_sf"/>
</dbReference>
<organism evidence="8 9">
    <name type="scientific">Canavalia gladiata</name>
    <name type="common">Sword bean</name>
    <name type="synonym">Dolichos gladiatus</name>
    <dbReference type="NCBI Taxonomy" id="3824"/>
    <lineage>
        <taxon>Eukaryota</taxon>
        <taxon>Viridiplantae</taxon>
        <taxon>Streptophyta</taxon>
        <taxon>Embryophyta</taxon>
        <taxon>Tracheophyta</taxon>
        <taxon>Spermatophyta</taxon>
        <taxon>Magnoliopsida</taxon>
        <taxon>eudicotyledons</taxon>
        <taxon>Gunneridae</taxon>
        <taxon>Pentapetalae</taxon>
        <taxon>rosids</taxon>
        <taxon>fabids</taxon>
        <taxon>Fabales</taxon>
        <taxon>Fabaceae</taxon>
        <taxon>Papilionoideae</taxon>
        <taxon>50 kb inversion clade</taxon>
        <taxon>NPAAA clade</taxon>
        <taxon>indigoferoid/millettioid clade</taxon>
        <taxon>Phaseoleae</taxon>
        <taxon>Canavalia</taxon>
    </lineage>
</organism>
<evidence type="ECO:0000256" key="5">
    <source>
        <dbReference type="ARBA" id="ARBA00023002"/>
    </source>
</evidence>
<dbReference type="Pfam" id="PF13561">
    <property type="entry name" value="adh_short_C2"/>
    <property type="match status" value="1"/>
</dbReference>
<evidence type="ECO:0000256" key="6">
    <source>
        <dbReference type="ARBA" id="ARBA00023098"/>
    </source>
</evidence>
<evidence type="ECO:0000256" key="7">
    <source>
        <dbReference type="ARBA" id="ARBA00023160"/>
    </source>
</evidence>
<dbReference type="PANTHER" id="PTHR43159:SF6">
    <property type="entry name" value="ENOYL-[ACYL-CARRIER-PROTEIN] REDUCTASE [NADH] 1, CHLOROPLASTIC ISOFORM X1"/>
    <property type="match status" value="1"/>
</dbReference>
<dbReference type="InterPro" id="IPR014358">
    <property type="entry name" value="Enoyl-ACP_Rdtase_NADH"/>
</dbReference>
<dbReference type="GO" id="GO:0004318">
    <property type="term" value="F:enoyl-[acyl-carrier-protein] reductase (NADH) activity"/>
    <property type="evidence" value="ECO:0007669"/>
    <property type="project" value="InterPro"/>
</dbReference>
<keyword evidence="4" id="KW-0276">Fatty acid metabolism</keyword>
<keyword evidence="5" id="KW-0560">Oxidoreductase</keyword>
<dbReference type="Proteomes" id="UP001367508">
    <property type="component" value="Unassembled WGS sequence"/>
</dbReference>